<reference evidence="1 3" key="1">
    <citation type="submission" date="2017-11" db="EMBL/GenBank/DDBJ databases">
        <title>The genome of Rhizophagus clarus HR1 reveals common genetic basis of auxotrophy among arbuscular mycorrhizal fungi.</title>
        <authorList>
            <person name="Kobayashi Y."/>
        </authorList>
    </citation>
    <scope>NUCLEOTIDE SEQUENCE [LARGE SCALE GENOMIC DNA]</scope>
    <source>
        <strain evidence="1 3">HR1</strain>
    </source>
</reference>
<organism evidence="1 3">
    <name type="scientific">Rhizophagus clarus</name>
    <dbReference type="NCBI Taxonomy" id="94130"/>
    <lineage>
        <taxon>Eukaryota</taxon>
        <taxon>Fungi</taxon>
        <taxon>Fungi incertae sedis</taxon>
        <taxon>Mucoromycota</taxon>
        <taxon>Glomeromycotina</taxon>
        <taxon>Glomeromycetes</taxon>
        <taxon>Glomerales</taxon>
        <taxon>Glomeraceae</taxon>
        <taxon>Rhizophagus</taxon>
    </lineage>
</organism>
<gene>
    <name evidence="2" type="ORF">RCL2_001641700</name>
    <name evidence="1" type="ORF">RclHR1_00510031</name>
</gene>
<dbReference type="STRING" id="94130.A0A2Z6S2R0"/>
<dbReference type="Proteomes" id="UP000247702">
    <property type="component" value="Unassembled WGS sequence"/>
</dbReference>
<accession>A0A2Z6S2R0</accession>
<dbReference type="Proteomes" id="UP000615446">
    <property type="component" value="Unassembled WGS sequence"/>
</dbReference>
<name>A0A2Z6S2R0_9GLOM</name>
<evidence type="ECO:0000313" key="1">
    <source>
        <dbReference type="EMBL" id="GBC03400.1"/>
    </source>
</evidence>
<evidence type="ECO:0000313" key="3">
    <source>
        <dbReference type="Proteomes" id="UP000247702"/>
    </source>
</evidence>
<dbReference type="EMBL" id="BEXD01003882">
    <property type="protein sequence ID" value="GBC03400.1"/>
    <property type="molecule type" value="Genomic_DNA"/>
</dbReference>
<protein>
    <submittedName>
        <fullName evidence="1">Uncharacterized protein</fullName>
    </submittedName>
</protein>
<comment type="caution">
    <text evidence="1">The sequence shown here is derived from an EMBL/GenBank/DDBJ whole genome shotgun (WGS) entry which is preliminary data.</text>
</comment>
<keyword evidence="3" id="KW-1185">Reference proteome</keyword>
<dbReference type="AlphaFoldDB" id="A0A2Z6S2R0"/>
<evidence type="ECO:0000313" key="2">
    <source>
        <dbReference type="EMBL" id="GES89522.1"/>
    </source>
</evidence>
<dbReference type="OrthoDB" id="2360896at2759"/>
<reference evidence="2" key="2">
    <citation type="submission" date="2019-10" db="EMBL/GenBank/DDBJ databases">
        <title>Conservation and host-specific expression of non-tandemly repeated heterogenous ribosome RNA gene in arbuscular mycorrhizal fungi.</title>
        <authorList>
            <person name="Maeda T."/>
            <person name="Kobayashi Y."/>
            <person name="Nakagawa T."/>
            <person name="Ezawa T."/>
            <person name="Yamaguchi K."/>
            <person name="Bino T."/>
            <person name="Nishimoto Y."/>
            <person name="Shigenobu S."/>
            <person name="Kawaguchi M."/>
        </authorList>
    </citation>
    <scope>NUCLEOTIDE SEQUENCE</scope>
    <source>
        <strain evidence="2">HR1</strain>
    </source>
</reference>
<sequence length="143" mass="16804">MAADGICFLTYSDLRIQLGINTKGCKSNWFKRIEQHCIINIAMSRKVKPEFIISRQYYLQDSNISEKKLRKKQWIAFYSDKLNFSYFGHILFNDQILMVEHWIHNIKDDSISPSIQVPVLVQCTGCELKDIQSRSKRKTANNR</sequence>
<dbReference type="EMBL" id="BLAL01000187">
    <property type="protein sequence ID" value="GES89522.1"/>
    <property type="molecule type" value="Genomic_DNA"/>
</dbReference>
<proteinExistence type="predicted"/>